<dbReference type="InterPro" id="IPR019748">
    <property type="entry name" value="FERM_central"/>
</dbReference>
<reference evidence="2" key="1">
    <citation type="submission" date="2006-10" db="EMBL/GenBank/DDBJ databases">
        <authorList>
            <person name="Amadeo P."/>
            <person name="Zhao Q."/>
            <person name="Wortman J."/>
            <person name="Fraser-Liggett C."/>
            <person name="Carlton J."/>
        </authorList>
    </citation>
    <scope>NUCLEOTIDE SEQUENCE</scope>
    <source>
        <strain evidence="2">G3</strain>
    </source>
</reference>
<dbReference type="VEuPathDB" id="TrichDB:TVAGG3_0008060"/>
<dbReference type="InParanoid" id="A2FX28"/>
<dbReference type="KEGG" id="tva:4748218"/>
<gene>
    <name evidence="2" type="ORF">TVAG_251030</name>
</gene>
<dbReference type="RefSeq" id="XP_001303462.1">
    <property type="nucleotide sequence ID" value="XM_001303461.1"/>
</dbReference>
<dbReference type="InterPro" id="IPR035963">
    <property type="entry name" value="FERM_2"/>
</dbReference>
<reference evidence="2" key="2">
    <citation type="journal article" date="2007" name="Science">
        <title>Draft genome sequence of the sexually transmitted pathogen Trichomonas vaginalis.</title>
        <authorList>
            <person name="Carlton J.M."/>
            <person name="Hirt R.P."/>
            <person name="Silva J.C."/>
            <person name="Delcher A.L."/>
            <person name="Schatz M."/>
            <person name="Zhao Q."/>
            <person name="Wortman J.R."/>
            <person name="Bidwell S.L."/>
            <person name="Alsmark U.C.M."/>
            <person name="Besteiro S."/>
            <person name="Sicheritz-Ponten T."/>
            <person name="Noel C.J."/>
            <person name="Dacks J.B."/>
            <person name="Foster P.G."/>
            <person name="Simillion C."/>
            <person name="Van de Peer Y."/>
            <person name="Miranda-Saavedra D."/>
            <person name="Barton G.J."/>
            <person name="Westrop G.D."/>
            <person name="Mueller S."/>
            <person name="Dessi D."/>
            <person name="Fiori P.L."/>
            <person name="Ren Q."/>
            <person name="Paulsen I."/>
            <person name="Zhang H."/>
            <person name="Bastida-Corcuera F.D."/>
            <person name="Simoes-Barbosa A."/>
            <person name="Brown M.T."/>
            <person name="Hayes R.D."/>
            <person name="Mukherjee M."/>
            <person name="Okumura C.Y."/>
            <person name="Schneider R."/>
            <person name="Smith A.J."/>
            <person name="Vanacova S."/>
            <person name="Villalvazo M."/>
            <person name="Haas B.J."/>
            <person name="Pertea M."/>
            <person name="Feldblyum T.V."/>
            <person name="Utterback T.R."/>
            <person name="Shu C.L."/>
            <person name="Osoegawa K."/>
            <person name="de Jong P.J."/>
            <person name="Hrdy I."/>
            <person name="Horvathova L."/>
            <person name="Zubacova Z."/>
            <person name="Dolezal P."/>
            <person name="Malik S.B."/>
            <person name="Logsdon J.M. Jr."/>
            <person name="Henze K."/>
            <person name="Gupta A."/>
            <person name="Wang C.C."/>
            <person name="Dunne R.L."/>
            <person name="Upcroft J.A."/>
            <person name="Upcroft P."/>
            <person name="White O."/>
            <person name="Salzberg S.L."/>
            <person name="Tang P."/>
            <person name="Chiu C.-H."/>
            <person name="Lee Y.-S."/>
            <person name="Embley T.M."/>
            <person name="Coombs G.H."/>
            <person name="Mottram J.C."/>
            <person name="Tachezy J."/>
            <person name="Fraser-Liggett C.M."/>
            <person name="Johnson P.J."/>
        </authorList>
    </citation>
    <scope>NUCLEOTIDE SEQUENCE [LARGE SCALE GENOMIC DNA]</scope>
    <source>
        <strain evidence="2">G3</strain>
    </source>
</reference>
<dbReference type="SMR" id="A2FX28"/>
<dbReference type="Pfam" id="PF00373">
    <property type="entry name" value="FERM_M"/>
    <property type="match status" value="1"/>
</dbReference>
<evidence type="ECO:0000313" key="2">
    <source>
        <dbReference type="EMBL" id="EAX90532.1"/>
    </source>
</evidence>
<dbReference type="EMBL" id="DS114100">
    <property type="protein sequence ID" value="EAX90532.1"/>
    <property type="molecule type" value="Genomic_DNA"/>
</dbReference>
<dbReference type="SUPFAM" id="SSF47031">
    <property type="entry name" value="Second domain of FERM"/>
    <property type="match status" value="1"/>
</dbReference>
<keyword evidence="3" id="KW-1185">Reference proteome</keyword>
<evidence type="ECO:0000313" key="3">
    <source>
        <dbReference type="Proteomes" id="UP000001542"/>
    </source>
</evidence>
<dbReference type="VEuPathDB" id="TrichDB:TVAG_251030"/>
<proteinExistence type="predicted"/>
<protein>
    <recommendedName>
        <fullName evidence="1">FERM central domain-containing protein</fullName>
    </recommendedName>
</protein>
<name>A2FX28_TRIV3</name>
<accession>A2FX28</accession>
<evidence type="ECO:0000259" key="1">
    <source>
        <dbReference type="Pfam" id="PF00373"/>
    </source>
</evidence>
<feature type="domain" description="FERM central" evidence="1">
    <location>
        <begin position="831"/>
        <end position="940"/>
    </location>
</feature>
<organism evidence="2 3">
    <name type="scientific">Trichomonas vaginalis (strain ATCC PRA-98 / G3)</name>
    <dbReference type="NCBI Taxonomy" id="412133"/>
    <lineage>
        <taxon>Eukaryota</taxon>
        <taxon>Metamonada</taxon>
        <taxon>Parabasalia</taxon>
        <taxon>Trichomonadida</taxon>
        <taxon>Trichomonadidae</taxon>
        <taxon>Trichomonas</taxon>
    </lineage>
</organism>
<dbReference type="Proteomes" id="UP000001542">
    <property type="component" value="Unassembled WGS sequence"/>
</dbReference>
<sequence length="1462" mass="169439">MNYCLVSKSENRTLMAVNAMIAEQVSMNTDLLLRRQNFYFQNGLSKQVAQIVYKDCANTFSNQNINLFTTEDILKAVCLRCIADKGGMISDLPSTLKNIVPKDSIPSNYDKKFVKEFLSKYNFVDTETSIYDFVNFVTSLPSFCVEQFSGLFNGRSGVECWIIFDKTSILFVSKEKPYKLILSVKWQQIIRFNSFTNALRVKTYDDCTMTYCGEDNVQKDQLFTIDSITYLERGVQCRMEEWMSSLEIPEDLSYKTIDPNYAVQIQTMYILETRSDEKGKRVTFDMRMKKSQIIQTAIYAFGLNESNFEVFISMSSSLTKPFDENRLLGTYYINKYTTILLISKLREIHVQTEDGRCASLTVSLTDKVHELIKPIANALGIYYHLGCHLFQKRPNGELSPLDFRESIITQVRGCDQFILKRICYALTPYDLRDEIVVNEIFDFVKTDLFTGNYEISTNQLIHFMIYLCIINCKTRDNFREFYLEKADEYIPKNFESGDADIAKIFNETKQSAPFIDPLLAMQKFIIEAFKIPNFGVYQQNVSISYMEDDVIKERPSCVLQISANGINIINKITQVEFSAFKLAWENALSVKPSKSMIHVEIVLPGTKVYYEVKIKTDNLKGDALKQIEFLLIMYKMMLYPKMKERQVYQKKFYGMIDMLNKESTNQRIIINMLPRIGSTTVIAQNVLVSTRGSEIKELMANAFCVKDLMYMQVVVQHRRDMSFQLLNDEQTVLDVGTDQYDIFYLIEIEPPMYIRFPSGERVRDIVKLLLPVGKLIFEILNLHKRSYSYGFSMYAIKNGQLLPLNHETPLVFQLDFVNDIVIEQRVFLFSDKFLEDEGSLHFIYENLYHMFRIGKIQNLTPELTKTLTALSLFIFLGSWTQEFNSEIVKQYLPMDEQEKMEKETQNILKEYILISKSIEKEKAIIKFIYLVLAIPDFGSEEYKCFINNGVSLTECILHYTPYNLYIKETSTHKELLNIPMHTIKSFGICQNLFSFKYQDPNDDDKLLEITLQVDCPPVIGEYFHIYLELMNYGSFFTDVNELIKYLKNLEAGTDEDSEQDAQMDDVSAPATRIPTMIPIPDTKPEEPIDDLGDIGIIDFNQQIVDNLPSISIGATVNVDLVSTLASQFKTTKTRNNIVSEFDLGMQQAMQTDFMWMLDLEALGMMRIIHTLSALKLIITLIRDNIFANDHETFIKRLNLMLQIIKKEYPLINGSLLHTFDGFVDGIKSLIDYISKNQFFDNGIATKQLNDIMMLIDLFYGEIESNIYSKQQAVLSQNYSRFSPNEIYLFQMIADMMDTLETLIEAYEQTAEQLVIQDVDVYPIVTKLLEINTNNISLICDYIKKKHFMILNTKLSPNLKELKQFMQQIYNFNLLCEDKGIGMMNHVMFFNHVNEMLECSESLIFNCMTDKDKDQENSKYNSLLPLIIDLQTQANNAYTSVIDYTDNEIAMITLSLNYLQELH</sequence>